<comment type="caution">
    <text evidence="1">The sequence shown here is derived from an EMBL/GenBank/DDBJ whole genome shotgun (WGS) entry which is preliminary data.</text>
</comment>
<evidence type="ECO:0000313" key="2">
    <source>
        <dbReference type="Proteomes" id="UP001153954"/>
    </source>
</evidence>
<sequence>MSLCTVRACRSLTFGGCRTLATLSILILISTTSPAPVSPYLATMVSVETTGLEIPTDFLAATDVGTGALQIVVNIRTDSQGNIEIISN</sequence>
<dbReference type="Proteomes" id="UP001153954">
    <property type="component" value="Unassembled WGS sequence"/>
</dbReference>
<dbReference type="AlphaFoldDB" id="A0AAU9V1B2"/>
<protein>
    <submittedName>
        <fullName evidence="1">Uncharacterized protein</fullName>
    </submittedName>
</protein>
<dbReference type="EMBL" id="CAKOGL010000027">
    <property type="protein sequence ID" value="CAH2105117.1"/>
    <property type="molecule type" value="Genomic_DNA"/>
</dbReference>
<evidence type="ECO:0000313" key="1">
    <source>
        <dbReference type="EMBL" id="CAH2105117.1"/>
    </source>
</evidence>
<reference evidence="1" key="1">
    <citation type="submission" date="2022-03" db="EMBL/GenBank/DDBJ databases">
        <authorList>
            <person name="Tunstrom K."/>
        </authorList>
    </citation>
    <scope>NUCLEOTIDE SEQUENCE</scope>
</reference>
<name>A0AAU9V1B2_EUPED</name>
<proteinExistence type="predicted"/>
<keyword evidence="2" id="KW-1185">Reference proteome</keyword>
<organism evidence="1 2">
    <name type="scientific">Euphydryas editha</name>
    <name type="common">Edith's checkerspot</name>
    <dbReference type="NCBI Taxonomy" id="104508"/>
    <lineage>
        <taxon>Eukaryota</taxon>
        <taxon>Metazoa</taxon>
        <taxon>Ecdysozoa</taxon>
        <taxon>Arthropoda</taxon>
        <taxon>Hexapoda</taxon>
        <taxon>Insecta</taxon>
        <taxon>Pterygota</taxon>
        <taxon>Neoptera</taxon>
        <taxon>Endopterygota</taxon>
        <taxon>Lepidoptera</taxon>
        <taxon>Glossata</taxon>
        <taxon>Ditrysia</taxon>
        <taxon>Papilionoidea</taxon>
        <taxon>Nymphalidae</taxon>
        <taxon>Nymphalinae</taxon>
        <taxon>Euphydryas</taxon>
    </lineage>
</organism>
<gene>
    <name evidence="1" type="ORF">EEDITHA_LOCUS19423</name>
</gene>
<accession>A0AAU9V1B2</accession>